<protein>
    <recommendedName>
        <fullName evidence="4">X8 domain-containing protein</fullName>
    </recommendedName>
</protein>
<feature type="compositionally biased region" description="Low complexity" evidence="2">
    <location>
        <begin position="111"/>
        <end position="150"/>
    </location>
</feature>
<dbReference type="EMBL" id="GISG01008032">
    <property type="protein sequence ID" value="MBA4615611.1"/>
    <property type="molecule type" value="Transcribed_RNA"/>
</dbReference>
<dbReference type="AlphaFoldDB" id="A0A7C8YDK8"/>
<dbReference type="PANTHER" id="PTHR31044">
    <property type="entry name" value="BETA-1,3 GLUCANASE"/>
    <property type="match status" value="1"/>
</dbReference>
<evidence type="ECO:0000259" key="4">
    <source>
        <dbReference type="SMART" id="SM00768"/>
    </source>
</evidence>
<dbReference type="GO" id="GO:0009506">
    <property type="term" value="C:plasmodesma"/>
    <property type="evidence" value="ECO:0007669"/>
    <property type="project" value="UniProtKB-ARBA"/>
</dbReference>
<feature type="region of interest" description="Disordered" evidence="2">
    <location>
        <begin position="111"/>
        <end position="154"/>
    </location>
</feature>
<keyword evidence="1 3" id="KW-0732">Signal</keyword>
<sequence>MGVLVFLALFLSLIGCSRGATYCVCKDGISDSVLQKTIDYACGSGADCRPILQNGPCFQPNTVKAHCDYAANSYFQNKGQALGSCDFSQTATPTSSPPGVTGGCTYPTSPGQGTSYSTGTPTTTIGGTPGSTTTGIFSPTGMGPTGMDTTNPSGGSSLLQRYRSNFFFVTRAILMSSLLLLWG</sequence>
<feature type="chain" id="PRO_5027803118" description="X8 domain-containing protein" evidence="3">
    <location>
        <begin position="20"/>
        <end position="183"/>
    </location>
</feature>
<reference evidence="5" key="2">
    <citation type="submission" date="2020-07" db="EMBL/GenBank/DDBJ databases">
        <authorList>
            <person name="Vera ALvarez R."/>
            <person name="Arias-Moreno D.M."/>
            <person name="Jimenez-Jacinto V."/>
            <person name="Jimenez-Bremont J.F."/>
            <person name="Swaminathan K."/>
            <person name="Moose S.P."/>
            <person name="Guerrero-Gonzalez M.L."/>
            <person name="Marino-Ramirez L."/>
            <person name="Landsman D."/>
            <person name="Rodriguez-Kessler M."/>
            <person name="Delgado-Sanchez P."/>
        </authorList>
    </citation>
    <scope>NUCLEOTIDE SEQUENCE</scope>
    <source>
        <tissue evidence="5">Cladode</tissue>
    </source>
</reference>
<evidence type="ECO:0000313" key="5">
    <source>
        <dbReference type="EMBL" id="MBA4615611.1"/>
    </source>
</evidence>
<evidence type="ECO:0000256" key="2">
    <source>
        <dbReference type="SAM" id="MobiDB-lite"/>
    </source>
</evidence>
<feature type="signal peptide" evidence="3">
    <location>
        <begin position="1"/>
        <end position="19"/>
    </location>
</feature>
<name>A0A7C8YDK8_OPUST</name>
<dbReference type="Gene3D" id="1.20.58.1040">
    <property type="match status" value="1"/>
</dbReference>
<proteinExistence type="predicted"/>
<organism evidence="5">
    <name type="scientific">Opuntia streptacantha</name>
    <name type="common">Prickly pear cactus</name>
    <name type="synonym">Opuntia cardona</name>
    <dbReference type="NCBI Taxonomy" id="393608"/>
    <lineage>
        <taxon>Eukaryota</taxon>
        <taxon>Viridiplantae</taxon>
        <taxon>Streptophyta</taxon>
        <taxon>Embryophyta</taxon>
        <taxon>Tracheophyta</taxon>
        <taxon>Spermatophyta</taxon>
        <taxon>Magnoliopsida</taxon>
        <taxon>eudicotyledons</taxon>
        <taxon>Gunneridae</taxon>
        <taxon>Pentapetalae</taxon>
        <taxon>Caryophyllales</taxon>
        <taxon>Cactineae</taxon>
        <taxon>Cactaceae</taxon>
        <taxon>Opuntioideae</taxon>
        <taxon>Opuntia</taxon>
    </lineage>
</organism>
<evidence type="ECO:0000256" key="3">
    <source>
        <dbReference type="SAM" id="SignalP"/>
    </source>
</evidence>
<reference evidence="5" key="1">
    <citation type="journal article" date="2013" name="J. Plant Res.">
        <title>Effect of fungi and light on seed germination of three Opuntia species from semiarid lands of central Mexico.</title>
        <authorList>
            <person name="Delgado-Sanchez P."/>
            <person name="Jimenez-Bremont J.F."/>
            <person name="Guerrero-Gonzalez Mde L."/>
            <person name="Flores J."/>
        </authorList>
    </citation>
    <scope>NUCLEOTIDE SEQUENCE</scope>
    <source>
        <tissue evidence="5">Cladode</tissue>
    </source>
</reference>
<dbReference type="InterPro" id="IPR012946">
    <property type="entry name" value="X8"/>
</dbReference>
<accession>A0A7C8YDK8</accession>
<dbReference type="SMART" id="SM00768">
    <property type="entry name" value="X8"/>
    <property type="match status" value="1"/>
</dbReference>
<evidence type="ECO:0000256" key="1">
    <source>
        <dbReference type="ARBA" id="ARBA00022729"/>
    </source>
</evidence>
<feature type="domain" description="X8" evidence="4">
    <location>
        <begin position="21"/>
        <end position="106"/>
    </location>
</feature>
<dbReference type="InterPro" id="IPR044788">
    <property type="entry name" value="X8_dom_prot"/>
</dbReference>
<dbReference type="Pfam" id="PF07983">
    <property type="entry name" value="X8"/>
    <property type="match status" value="1"/>
</dbReference>
<dbReference type="PANTHER" id="PTHR31044:SF60">
    <property type="entry name" value="PLASMODESMATA CALLOSE-BINDING PROTEIN 4"/>
    <property type="match status" value="1"/>
</dbReference>